<dbReference type="GO" id="GO:0046512">
    <property type="term" value="P:sphingosine biosynthetic process"/>
    <property type="evidence" value="ECO:0007669"/>
    <property type="project" value="TreeGrafter"/>
</dbReference>
<dbReference type="GO" id="GO:0016020">
    <property type="term" value="C:membrane"/>
    <property type="evidence" value="ECO:0007669"/>
    <property type="project" value="GOC"/>
</dbReference>
<evidence type="ECO:0000256" key="2">
    <source>
        <dbReference type="ARBA" id="ARBA00008392"/>
    </source>
</evidence>
<dbReference type="InterPro" id="IPR015422">
    <property type="entry name" value="PyrdxlP-dep_Trfase_small"/>
</dbReference>
<keyword evidence="4" id="KW-0663">Pyridoxal phosphate</keyword>
<dbReference type="Gene3D" id="3.90.1150.10">
    <property type="entry name" value="Aspartate Aminotransferase, domain 1"/>
    <property type="match status" value="1"/>
</dbReference>
<dbReference type="InterPro" id="IPR015424">
    <property type="entry name" value="PyrdxlP-dep_Trfase"/>
</dbReference>
<dbReference type="SUPFAM" id="SSF53383">
    <property type="entry name" value="PLP-dependent transferases"/>
    <property type="match status" value="1"/>
</dbReference>
<evidence type="ECO:0000256" key="3">
    <source>
        <dbReference type="ARBA" id="ARBA00022679"/>
    </source>
</evidence>
<keyword evidence="5" id="KW-0012">Acyltransferase</keyword>
<comment type="similarity">
    <text evidence="2">Belongs to the class-II pyridoxal-phosphate-dependent aminotransferase family.</text>
</comment>
<accession>A0A1I7SWA5</accession>
<dbReference type="GO" id="GO:0005783">
    <property type="term" value="C:endoplasmic reticulum"/>
    <property type="evidence" value="ECO:0007669"/>
    <property type="project" value="TreeGrafter"/>
</dbReference>
<protein>
    <submittedName>
        <fullName evidence="7">Aminotran_1_2 domain-containing protein</fullName>
    </submittedName>
</protein>
<reference evidence="7" key="1">
    <citation type="submission" date="2016-11" db="UniProtKB">
        <authorList>
            <consortium name="WormBaseParasite"/>
        </authorList>
    </citation>
    <scope>IDENTIFICATION</scope>
</reference>
<dbReference type="InterPro" id="IPR015421">
    <property type="entry name" value="PyrdxlP-dep_Trfase_major"/>
</dbReference>
<comment type="cofactor">
    <cofactor evidence="1">
        <name>pyridoxal 5'-phosphate</name>
        <dbReference type="ChEBI" id="CHEBI:597326"/>
    </cofactor>
</comment>
<evidence type="ECO:0000313" key="6">
    <source>
        <dbReference type="Proteomes" id="UP000095284"/>
    </source>
</evidence>
<name>A0A1I7SWA5_BURXY</name>
<evidence type="ECO:0000256" key="5">
    <source>
        <dbReference type="ARBA" id="ARBA00023315"/>
    </source>
</evidence>
<evidence type="ECO:0000313" key="7">
    <source>
        <dbReference type="WBParaSite" id="BXY_1733600.1"/>
    </source>
</evidence>
<dbReference type="AlphaFoldDB" id="A0A1I7SWA5"/>
<dbReference type="WBParaSite" id="BXY_1733600.1">
    <property type="protein sequence ID" value="BXY_1733600.1"/>
    <property type="gene ID" value="BXY_1733600"/>
</dbReference>
<sequence>MFQIEPSKRIGYHVIREGDLLVQNDLEDSAFLKMDRITIVSYGVTDYYDVPTNDVDMIMVSLENGIGTTGGFTCGRAFVMGHQRLSGLGYCFSASLPPLLAAAAIEALHLIDDNKNLVGRLGQISKRIHDTIEASLQHTEFVLQGAPHSPLKLIHCKEEDSEKRLNQLVEKFMGNGIVVTRSRFLDQSETFAVPKGTKSSVCEKLVGAAWTKFLKFSRNPHCLLRIKLTCNAGWTDDELNHVLSSIKSTFV</sequence>
<dbReference type="PANTHER" id="PTHR13693">
    <property type="entry name" value="CLASS II AMINOTRANSFERASE/8-AMINO-7-OXONONANOATE SYNTHASE"/>
    <property type="match status" value="1"/>
</dbReference>
<dbReference type="PANTHER" id="PTHR13693:SF2">
    <property type="entry name" value="SERINE PALMITOYLTRANSFERASE 1"/>
    <property type="match status" value="1"/>
</dbReference>
<organism evidence="6 7">
    <name type="scientific">Bursaphelenchus xylophilus</name>
    <name type="common">Pinewood nematode worm</name>
    <name type="synonym">Aphelenchoides xylophilus</name>
    <dbReference type="NCBI Taxonomy" id="6326"/>
    <lineage>
        <taxon>Eukaryota</taxon>
        <taxon>Metazoa</taxon>
        <taxon>Ecdysozoa</taxon>
        <taxon>Nematoda</taxon>
        <taxon>Chromadorea</taxon>
        <taxon>Rhabditida</taxon>
        <taxon>Tylenchina</taxon>
        <taxon>Tylenchomorpha</taxon>
        <taxon>Aphelenchoidea</taxon>
        <taxon>Aphelenchoididae</taxon>
        <taxon>Bursaphelenchus</taxon>
    </lineage>
</organism>
<dbReference type="GO" id="GO:0046513">
    <property type="term" value="P:ceramide biosynthetic process"/>
    <property type="evidence" value="ECO:0007669"/>
    <property type="project" value="TreeGrafter"/>
</dbReference>
<evidence type="ECO:0000256" key="1">
    <source>
        <dbReference type="ARBA" id="ARBA00001933"/>
    </source>
</evidence>
<dbReference type="Gene3D" id="3.40.640.10">
    <property type="entry name" value="Type I PLP-dependent aspartate aminotransferase-like (Major domain)"/>
    <property type="match status" value="1"/>
</dbReference>
<evidence type="ECO:0000256" key="4">
    <source>
        <dbReference type="ARBA" id="ARBA00022898"/>
    </source>
</evidence>
<dbReference type="GO" id="GO:0004758">
    <property type="term" value="F:serine C-palmitoyltransferase activity"/>
    <property type="evidence" value="ECO:0007669"/>
    <property type="project" value="TreeGrafter"/>
</dbReference>
<dbReference type="Proteomes" id="UP000095284">
    <property type="component" value="Unplaced"/>
</dbReference>
<keyword evidence="3" id="KW-0808">Transferase</keyword>
<dbReference type="InterPro" id="IPR050087">
    <property type="entry name" value="AON_synthase_class-II"/>
</dbReference>
<proteinExistence type="inferred from homology"/>